<feature type="transmembrane region" description="Helical" evidence="7">
    <location>
        <begin position="7"/>
        <end position="28"/>
    </location>
</feature>
<reference evidence="10" key="1">
    <citation type="journal article" date="2019" name="Int. J. Syst. Evol. Microbiol.">
        <title>The Global Catalogue of Microorganisms (GCM) 10K type strain sequencing project: providing services to taxonomists for standard genome sequencing and annotation.</title>
        <authorList>
            <consortium name="The Broad Institute Genomics Platform"/>
            <consortium name="The Broad Institute Genome Sequencing Center for Infectious Disease"/>
            <person name="Wu L."/>
            <person name="Ma J."/>
        </authorList>
    </citation>
    <scope>NUCLEOTIDE SEQUENCE [LARGE SCALE GENOMIC DNA]</scope>
    <source>
        <strain evidence="10">CCUG 57263</strain>
    </source>
</reference>
<dbReference type="Pfam" id="PF01569">
    <property type="entry name" value="PAP2"/>
    <property type="match status" value="1"/>
</dbReference>
<dbReference type="PANTHER" id="PTHR14969:SF62">
    <property type="entry name" value="DECAPRENYLPHOSPHORYL-5-PHOSPHORIBOSE PHOSPHATASE RV3807C-RELATED"/>
    <property type="match status" value="1"/>
</dbReference>
<evidence type="ECO:0000256" key="4">
    <source>
        <dbReference type="ARBA" id="ARBA00022801"/>
    </source>
</evidence>
<evidence type="ECO:0000256" key="6">
    <source>
        <dbReference type="ARBA" id="ARBA00023136"/>
    </source>
</evidence>
<evidence type="ECO:0000259" key="8">
    <source>
        <dbReference type="SMART" id="SM00014"/>
    </source>
</evidence>
<dbReference type="RefSeq" id="WP_186328248.1">
    <property type="nucleotide sequence ID" value="NZ_JBHTIU010000074.1"/>
</dbReference>
<dbReference type="Proteomes" id="UP001597120">
    <property type="component" value="Unassembled WGS sequence"/>
</dbReference>
<evidence type="ECO:0000256" key="2">
    <source>
        <dbReference type="ARBA" id="ARBA00022475"/>
    </source>
</evidence>
<evidence type="ECO:0000256" key="1">
    <source>
        <dbReference type="ARBA" id="ARBA00004651"/>
    </source>
</evidence>
<dbReference type="Gene3D" id="1.20.144.10">
    <property type="entry name" value="Phosphatidic acid phosphatase type 2/haloperoxidase"/>
    <property type="match status" value="1"/>
</dbReference>
<dbReference type="SUPFAM" id="SSF48317">
    <property type="entry name" value="Acid phosphatase/Vanadium-dependent haloperoxidase"/>
    <property type="match status" value="1"/>
</dbReference>
<dbReference type="InterPro" id="IPR000326">
    <property type="entry name" value="PAP2/HPO"/>
</dbReference>
<keyword evidence="2" id="KW-1003">Cell membrane</keyword>
<keyword evidence="10" id="KW-1185">Reference proteome</keyword>
<dbReference type="EMBL" id="JBHTIU010000074">
    <property type="protein sequence ID" value="MFD0871105.1"/>
    <property type="molecule type" value="Genomic_DNA"/>
</dbReference>
<protein>
    <submittedName>
        <fullName evidence="9">Phosphatase PAP2 family protein</fullName>
    </submittedName>
</protein>
<accession>A0ABW3DD20</accession>
<keyword evidence="4" id="KW-0378">Hydrolase</keyword>
<organism evidence="9 10">
    <name type="scientific">Paenibacillus residui</name>
    <dbReference type="NCBI Taxonomy" id="629724"/>
    <lineage>
        <taxon>Bacteria</taxon>
        <taxon>Bacillati</taxon>
        <taxon>Bacillota</taxon>
        <taxon>Bacilli</taxon>
        <taxon>Bacillales</taxon>
        <taxon>Paenibacillaceae</taxon>
        <taxon>Paenibacillus</taxon>
    </lineage>
</organism>
<keyword evidence="5 7" id="KW-1133">Transmembrane helix</keyword>
<comment type="caution">
    <text evidence="9">The sequence shown here is derived from an EMBL/GenBank/DDBJ whole genome shotgun (WGS) entry which is preliminary data.</text>
</comment>
<evidence type="ECO:0000256" key="5">
    <source>
        <dbReference type="ARBA" id="ARBA00022989"/>
    </source>
</evidence>
<feature type="domain" description="Phosphatidic acid phosphatase type 2/haloperoxidase" evidence="8">
    <location>
        <begin position="30"/>
        <end position="139"/>
    </location>
</feature>
<dbReference type="SMART" id="SM00014">
    <property type="entry name" value="acidPPc"/>
    <property type="match status" value="1"/>
</dbReference>
<sequence>MDRTMSAITHLGGAMFTVALLMALPLAFPFGWDGIVSLTASHLAVQAAKRSFGRTRPYVTLPHLQAPAKLLSDHSFPSGHTTAIFSAATSISLAVPSIAPAMYLAAFAVGWSRIYLGHHYPSDVVFGAVTGTGFAVAARYAFQHLFG</sequence>
<evidence type="ECO:0000256" key="7">
    <source>
        <dbReference type="SAM" id="Phobius"/>
    </source>
</evidence>
<proteinExistence type="predicted"/>
<dbReference type="PANTHER" id="PTHR14969">
    <property type="entry name" value="SPHINGOSINE-1-PHOSPHATE PHOSPHOHYDROLASE"/>
    <property type="match status" value="1"/>
</dbReference>
<keyword evidence="3 7" id="KW-0812">Transmembrane</keyword>
<feature type="transmembrane region" description="Helical" evidence="7">
    <location>
        <begin position="124"/>
        <end position="142"/>
    </location>
</feature>
<feature type="transmembrane region" description="Helical" evidence="7">
    <location>
        <begin position="83"/>
        <end position="112"/>
    </location>
</feature>
<name>A0ABW3DD20_9BACL</name>
<comment type="subcellular location">
    <subcellularLocation>
        <location evidence="1">Cell membrane</location>
        <topology evidence="1">Multi-pass membrane protein</topology>
    </subcellularLocation>
</comment>
<evidence type="ECO:0000313" key="9">
    <source>
        <dbReference type="EMBL" id="MFD0871105.1"/>
    </source>
</evidence>
<evidence type="ECO:0000256" key="3">
    <source>
        <dbReference type="ARBA" id="ARBA00022692"/>
    </source>
</evidence>
<gene>
    <name evidence="9" type="ORF">ACFQ03_18350</name>
</gene>
<keyword evidence="6 7" id="KW-0472">Membrane</keyword>
<dbReference type="InterPro" id="IPR036938">
    <property type="entry name" value="PAP2/HPO_sf"/>
</dbReference>
<evidence type="ECO:0000313" key="10">
    <source>
        <dbReference type="Proteomes" id="UP001597120"/>
    </source>
</evidence>